<dbReference type="PANTHER" id="PTHR36174:SF1">
    <property type="entry name" value="LIPID II:GLYCINE GLYCYLTRANSFERASE"/>
    <property type="match status" value="1"/>
</dbReference>
<evidence type="ECO:0000313" key="1">
    <source>
        <dbReference type="EMBL" id="QFS45350.1"/>
    </source>
</evidence>
<dbReference type="SUPFAM" id="SSF55729">
    <property type="entry name" value="Acyl-CoA N-acyltransferases (Nat)"/>
    <property type="match status" value="1"/>
</dbReference>
<sequence length="323" mass="36995">MCEGSISVRQYSVKDFEVWDRFVDNSRNGTFLHTRKFLSHHGDKFQDVSLIFENSNGSIVGVFPAAIDIQQEYYRVVSHPGITYGGIVHHGFLRGQNMLDAFKIMISKYRQEGIHNILYKVIPYIYHQVPASDDLYTLFRLGAVCYRRDLSATIDIPNRPKLGKGRRYFLKKAQKYGVVVKEGYEYLEPFWNILKDNLANKYNAKPLHSLAEIQNLSIMFPDNIKCRVGLINSEVVAGTVIFQTQQVIHAQYMAASEHGRQTSALDLIIESWIMEANILGIRYFNFGSSTEKDGTFLNSNLYQYKSEFGAGGVVHEFYELSLI</sequence>
<organism evidence="1 2">
    <name type="scientific">Nostoc sphaeroides CCNUC1</name>
    <dbReference type="NCBI Taxonomy" id="2653204"/>
    <lineage>
        <taxon>Bacteria</taxon>
        <taxon>Bacillati</taxon>
        <taxon>Cyanobacteriota</taxon>
        <taxon>Cyanophyceae</taxon>
        <taxon>Nostocales</taxon>
        <taxon>Nostocaceae</taxon>
        <taxon>Nostoc</taxon>
    </lineage>
</organism>
<dbReference type="KEGG" id="nsh:GXM_02827"/>
<keyword evidence="2" id="KW-1185">Reference proteome</keyword>
<protein>
    <submittedName>
        <fullName evidence="1">GNAT family N-acetyltransferase</fullName>
    </submittedName>
</protein>
<reference evidence="1 2" key="1">
    <citation type="submission" date="2019-10" db="EMBL/GenBank/DDBJ databases">
        <title>Genomic and transcriptomic insights into the perfect genentic adaptation of a filamentous nitrogen-fixing cyanobacterium to rice fields.</title>
        <authorList>
            <person name="Chen Z."/>
        </authorList>
    </citation>
    <scope>NUCLEOTIDE SEQUENCE [LARGE SCALE GENOMIC DNA]</scope>
    <source>
        <strain evidence="1">CCNUC1</strain>
    </source>
</reference>
<dbReference type="PANTHER" id="PTHR36174">
    <property type="entry name" value="LIPID II:GLYCINE GLYCYLTRANSFERASE"/>
    <property type="match status" value="1"/>
</dbReference>
<evidence type="ECO:0000313" key="2">
    <source>
        <dbReference type="Proteomes" id="UP000326678"/>
    </source>
</evidence>
<dbReference type="Gene3D" id="3.40.630.30">
    <property type="match status" value="1"/>
</dbReference>
<gene>
    <name evidence="1" type="ORF">GXM_02827</name>
</gene>
<dbReference type="RefSeq" id="WP_152589026.1">
    <property type="nucleotide sequence ID" value="NZ_CP045226.1"/>
</dbReference>
<dbReference type="InterPro" id="IPR016181">
    <property type="entry name" value="Acyl_CoA_acyltransferase"/>
</dbReference>
<name>A0A5P8VY84_9NOSO</name>
<dbReference type="InterPro" id="IPR050644">
    <property type="entry name" value="PG_Glycine_Bridge_Synth"/>
</dbReference>
<accession>A0A5P8VY84</accession>
<keyword evidence="1" id="KW-0808">Transferase</keyword>
<dbReference type="Proteomes" id="UP000326678">
    <property type="component" value="Chromosome Gxm1"/>
</dbReference>
<dbReference type="EMBL" id="CP045226">
    <property type="protein sequence ID" value="QFS45350.1"/>
    <property type="molecule type" value="Genomic_DNA"/>
</dbReference>
<dbReference type="AlphaFoldDB" id="A0A5P8VY84"/>
<proteinExistence type="predicted"/>
<dbReference type="GO" id="GO:0016740">
    <property type="term" value="F:transferase activity"/>
    <property type="evidence" value="ECO:0007669"/>
    <property type="project" value="UniProtKB-KW"/>
</dbReference>